<evidence type="ECO:0000313" key="12">
    <source>
        <dbReference type="EMBL" id="SEK71328.1"/>
    </source>
</evidence>
<dbReference type="EC" id="2.4.1.13" evidence="2 7"/>
<dbReference type="STRING" id="1396821.SAMN05444515_104125"/>
<reference evidence="13" key="1">
    <citation type="submission" date="2016-10" db="EMBL/GenBank/DDBJ databases">
        <authorList>
            <person name="Varghese N."/>
            <person name="Submissions S."/>
        </authorList>
    </citation>
    <scope>NUCLEOTIDE SEQUENCE [LARGE SCALE GENOMIC DNA]</scope>
    <source>
        <strain evidence="13">DSM 241</strain>
    </source>
</reference>
<evidence type="ECO:0000259" key="9">
    <source>
        <dbReference type="Pfam" id="PF00862"/>
    </source>
</evidence>
<evidence type="ECO:0000256" key="2">
    <source>
        <dbReference type="ARBA" id="ARBA00012540"/>
    </source>
</evidence>
<dbReference type="GO" id="GO:0016157">
    <property type="term" value="F:sucrose synthase activity"/>
    <property type="evidence" value="ECO:0007669"/>
    <property type="project" value="UniProtKB-UniRule"/>
</dbReference>
<gene>
    <name evidence="12" type="ORF">SAMN05444515_104125</name>
</gene>
<organism evidence="12 13">
    <name type="scientific">Ectothiorhodospira marina</name>
    <dbReference type="NCBI Taxonomy" id="1396821"/>
    <lineage>
        <taxon>Bacteria</taxon>
        <taxon>Pseudomonadati</taxon>
        <taxon>Pseudomonadota</taxon>
        <taxon>Gammaproteobacteria</taxon>
        <taxon>Chromatiales</taxon>
        <taxon>Ectothiorhodospiraceae</taxon>
        <taxon>Ectothiorhodospira</taxon>
    </lineage>
</organism>
<keyword evidence="13" id="KW-1185">Reference proteome</keyword>
<dbReference type="SUPFAM" id="SSF53756">
    <property type="entry name" value="UDP-Glycosyltransferase/glycogen phosphorylase"/>
    <property type="match status" value="1"/>
</dbReference>
<evidence type="ECO:0000256" key="6">
    <source>
        <dbReference type="ARBA" id="ARBA00049030"/>
    </source>
</evidence>
<keyword evidence="5" id="KW-0808">Transferase</keyword>
<dbReference type="OrthoDB" id="9775208at2"/>
<comment type="similarity">
    <text evidence="1">Belongs to the glycosyltransferase 1 family.</text>
</comment>
<feature type="domain" description="Sucrose synthase first GT-B" evidence="9">
    <location>
        <begin position="256"/>
        <end position="545"/>
    </location>
</feature>
<dbReference type="RefSeq" id="WP_090251906.1">
    <property type="nucleotide sequence ID" value="NZ_FOAA01000004.1"/>
</dbReference>
<evidence type="ECO:0000256" key="7">
    <source>
        <dbReference type="NCBIfam" id="TIGR02470"/>
    </source>
</evidence>
<dbReference type="InterPro" id="IPR056736">
    <property type="entry name" value="SUS_EPBD"/>
</dbReference>
<dbReference type="Gene3D" id="1.20.120.1230">
    <property type="match status" value="1"/>
</dbReference>
<protein>
    <recommendedName>
        <fullName evidence="3 7">Sucrose synthase</fullName>
        <ecNumber evidence="2 7">2.4.1.13</ecNumber>
    </recommendedName>
</protein>
<dbReference type="Pfam" id="PF24862">
    <property type="entry name" value="SUS_EPBD"/>
    <property type="match status" value="1"/>
</dbReference>
<dbReference type="NCBIfam" id="TIGR02470">
    <property type="entry name" value="sucr_synth"/>
    <property type="match status" value="1"/>
</dbReference>
<evidence type="ECO:0000259" key="10">
    <source>
        <dbReference type="Pfam" id="PF24861"/>
    </source>
</evidence>
<dbReference type="Gene3D" id="3.10.450.330">
    <property type="match status" value="1"/>
</dbReference>
<feature type="domain" description="Sucrose synthase N-terminal" evidence="10">
    <location>
        <begin position="3"/>
        <end position="110"/>
    </location>
</feature>
<accession>A0A1H7J9L4</accession>
<sequence length="794" mass="90962">MLEALRENIAQHREFTYLLLRRYQNLGRAFVLRSDIQDAFQDLEAEHDAPPPDTSALAQMVEDVQEAVITPPWIAFSVRPRVGRWVYLRIHADELAVESLSVGEFLASKERMVAPHLEEDRPLEFDIGAFQRNFPNMRESRSIGQGVEFLNRKLSSQLFDGQGQGFDKLFQFLREHRCNGQQLMINDRVRDVDGLRTAIRSAEKKLTRKDRQTPWVDVAHALQDLGLEAGWGKDVGRVLESLQLLSELLEAPSPKTLEHFLARIPMIFSMLILSPHGFFGQSNVLGLPDTGGQVVYILDQVRALEREMHARLAEQGLDIQPRILVVTRLIPEARGTTCDQPEEMISGTQNAKILRVPFRGRDGEVVPHWTSRFEIWPYLERFTNDVETRVRAELGGRPDLIVGNYSDGNLVATLLSARMHVTQCNIAHALEKTKYLYSDLYWKENEEHYHFSCQFTADLIAMNAADFIITSTYQEIAGTDHAIGQYESYGSFSMPDLYRVVNGIDVFDPRFNIVSPGADSEVYFSHQEGDRRIKGLHEELHEMIFGGHHPEGRGVLAEPDKPIIFTMARLDRIKNITGLVSWYAANPELRQRANLVVVAGYTDASRSSDREEQEQIAHMHQLFDEHGLEDQVRWLGVRLDKVLCGELYRYVADHRGVFVQPALFEAFGLTVIEAMVSGLPTFATLYGGPLEIIEHGHSGYHIDPNHGDEAAEILVDFFARCERDPGHWNRISQAGMDRVEARYTWKLYAERMMTLSRIYGFWKYVTNLERAETRRYLEMFYALQYRPLAARLEK</sequence>
<dbReference type="PANTHER" id="PTHR45839">
    <property type="match status" value="1"/>
</dbReference>
<dbReference type="PANTHER" id="PTHR45839:SF7">
    <property type="entry name" value="SUCROSE SYNTHASE 1"/>
    <property type="match status" value="1"/>
</dbReference>
<evidence type="ECO:0000256" key="1">
    <source>
        <dbReference type="ARBA" id="ARBA00006530"/>
    </source>
</evidence>
<dbReference type="GO" id="GO:0005985">
    <property type="term" value="P:sucrose metabolic process"/>
    <property type="evidence" value="ECO:0007669"/>
    <property type="project" value="UniProtKB-UniRule"/>
</dbReference>
<dbReference type="InterPro" id="IPR056735">
    <property type="entry name" value="SUS_N"/>
</dbReference>
<dbReference type="InterPro" id="IPR012820">
    <property type="entry name" value="Sucrose_synthase_pln/cyn"/>
</dbReference>
<dbReference type="Proteomes" id="UP000199256">
    <property type="component" value="Unassembled WGS sequence"/>
</dbReference>
<evidence type="ECO:0000313" key="13">
    <source>
        <dbReference type="Proteomes" id="UP000199256"/>
    </source>
</evidence>
<dbReference type="Gene3D" id="3.40.50.2000">
    <property type="entry name" value="Glycogen Phosphorylase B"/>
    <property type="match status" value="2"/>
</dbReference>
<evidence type="ECO:0000256" key="3">
    <source>
        <dbReference type="ARBA" id="ARBA00020955"/>
    </source>
</evidence>
<dbReference type="Pfam" id="PF24861">
    <property type="entry name" value="SUS_N"/>
    <property type="match status" value="1"/>
</dbReference>
<evidence type="ECO:0000256" key="5">
    <source>
        <dbReference type="ARBA" id="ARBA00022679"/>
    </source>
</evidence>
<evidence type="ECO:0000256" key="4">
    <source>
        <dbReference type="ARBA" id="ARBA00022676"/>
    </source>
</evidence>
<feature type="domain" description="Sucrose synthase EPBD" evidence="11">
    <location>
        <begin position="145"/>
        <end position="233"/>
    </location>
</feature>
<name>A0A1H7J9L4_9GAMM</name>
<dbReference type="InterPro" id="IPR001296">
    <property type="entry name" value="Glyco_trans_1"/>
</dbReference>
<dbReference type="Pfam" id="PF00862">
    <property type="entry name" value="GT-B_Sucrose_synth"/>
    <property type="match status" value="1"/>
</dbReference>
<evidence type="ECO:0000259" key="11">
    <source>
        <dbReference type="Pfam" id="PF24862"/>
    </source>
</evidence>
<evidence type="ECO:0000259" key="8">
    <source>
        <dbReference type="Pfam" id="PF00534"/>
    </source>
</evidence>
<dbReference type="Pfam" id="PF00534">
    <property type="entry name" value="Glycos_transf_1"/>
    <property type="match status" value="1"/>
</dbReference>
<dbReference type="AlphaFoldDB" id="A0A1H7J9L4"/>
<proteinExistence type="inferred from homology"/>
<dbReference type="InterPro" id="IPR000368">
    <property type="entry name" value="Sucrose_synth_GT-B1"/>
</dbReference>
<dbReference type="EMBL" id="FOAA01000004">
    <property type="protein sequence ID" value="SEK71328.1"/>
    <property type="molecule type" value="Genomic_DNA"/>
</dbReference>
<keyword evidence="4" id="KW-0328">Glycosyltransferase</keyword>
<comment type="catalytic activity">
    <reaction evidence="6">
        <text>an NDP-alpha-D-glucose + D-fructose = a ribonucleoside 5'-diphosphate + sucrose + H(+)</text>
        <dbReference type="Rhea" id="RHEA:16241"/>
        <dbReference type="ChEBI" id="CHEBI:15378"/>
        <dbReference type="ChEBI" id="CHEBI:17992"/>
        <dbReference type="ChEBI" id="CHEBI:37721"/>
        <dbReference type="ChEBI" id="CHEBI:57930"/>
        <dbReference type="ChEBI" id="CHEBI:76533"/>
        <dbReference type="EC" id="2.4.1.13"/>
    </reaction>
</comment>
<feature type="domain" description="Glycosyl transferase family 1" evidence="8">
    <location>
        <begin position="558"/>
        <end position="714"/>
    </location>
</feature>